<evidence type="ECO:0000256" key="1">
    <source>
        <dbReference type="SAM" id="MobiDB-lite"/>
    </source>
</evidence>
<accession>A0A915DSQ3</accession>
<organism evidence="2 3">
    <name type="scientific">Ditylenchus dipsaci</name>
    <dbReference type="NCBI Taxonomy" id="166011"/>
    <lineage>
        <taxon>Eukaryota</taxon>
        <taxon>Metazoa</taxon>
        <taxon>Ecdysozoa</taxon>
        <taxon>Nematoda</taxon>
        <taxon>Chromadorea</taxon>
        <taxon>Rhabditida</taxon>
        <taxon>Tylenchina</taxon>
        <taxon>Tylenchomorpha</taxon>
        <taxon>Sphaerularioidea</taxon>
        <taxon>Anguinidae</taxon>
        <taxon>Anguininae</taxon>
        <taxon>Ditylenchus</taxon>
    </lineage>
</organism>
<dbReference type="WBParaSite" id="jg22468">
    <property type="protein sequence ID" value="jg22468"/>
    <property type="gene ID" value="jg22468"/>
</dbReference>
<sequence>MHPIQRPIKWVYCLPGQAQLERNEELNTTERIPIDAISNLIKNALEDRKINKVIALGVGSLMAPEENCEEVELLDYRTAVKQSGIILNVIGCVCSQAKLYWEEPLIDESEEYEALSYLGFSVKGRDELQEFVFDGTEFQDPGTNLYFILGADYKFMDSVIRCLASEGVLHKSLFITGIYDEGKASSKFLRFYFDNAKRTVLPSFNGALDDEFLVQFVNPLQCEMVLHRVPHEIISEILYFIPIFHGKCRKKYPYYKKISLSSRVCFNFMLHRHGQLMRLKSCATFLDRIEELESQVRKLKKSRVKKEDSEEGPSVKRTKKKNIFASSGQSFTKKAIVHPFKPLQNSLNQQHFKQ</sequence>
<evidence type="ECO:0000313" key="3">
    <source>
        <dbReference type="WBParaSite" id="jg22468"/>
    </source>
</evidence>
<proteinExistence type="predicted"/>
<evidence type="ECO:0000313" key="2">
    <source>
        <dbReference type="Proteomes" id="UP000887574"/>
    </source>
</evidence>
<feature type="region of interest" description="Disordered" evidence="1">
    <location>
        <begin position="300"/>
        <end position="327"/>
    </location>
</feature>
<dbReference type="Proteomes" id="UP000887574">
    <property type="component" value="Unplaced"/>
</dbReference>
<protein>
    <submittedName>
        <fullName evidence="3">Uncharacterized protein</fullName>
    </submittedName>
</protein>
<dbReference type="AlphaFoldDB" id="A0A915DSQ3"/>
<reference evidence="3" key="1">
    <citation type="submission" date="2022-11" db="UniProtKB">
        <authorList>
            <consortium name="WormBaseParasite"/>
        </authorList>
    </citation>
    <scope>IDENTIFICATION</scope>
</reference>
<name>A0A915DSQ3_9BILA</name>
<keyword evidence="2" id="KW-1185">Reference proteome</keyword>